<keyword evidence="2" id="KW-1185">Reference proteome</keyword>
<dbReference type="PANTHER" id="PTHR31635">
    <property type="entry name" value="REVERSE TRANSCRIPTASE DOMAIN-CONTAINING PROTEIN-RELATED"/>
    <property type="match status" value="1"/>
</dbReference>
<reference evidence="1" key="2">
    <citation type="submission" date="2025-09" db="UniProtKB">
        <authorList>
            <consortium name="Ensembl"/>
        </authorList>
    </citation>
    <scope>IDENTIFICATION</scope>
</reference>
<reference evidence="1" key="1">
    <citation type="submission" date="2025-08" db="UniProtKB">
        <authorList>
            <consortium name="Ensembl"/>
        </authorList>
    </citation>
    <scope>IDENTIFICATION</scope>
</reference>
<name>A0A8C5LWN9_9ANUR</name>
<dbReference type="OrthoDB" id="9801402at2759"/>
<protein>
    <submittedName>
        <fullName evidence="1">Uncharacterized protein</fullName>
    </submittedName>
</protein>
<dbReference type="GeneTree" id="ENSGT00940000165023"/>
<accession>A0A8C5LWN9</accession>
<dbReference type="AlphaFoldDB" id="A0A8C5LWN9"/>
<proteinExistence type="predicted"/>
<evidence type="ECO:0000313" key="2">
    <source>
        <dbReference type="Proteomes" id="UP000694569"/>
    </source>
</evidence>
<evidence type="ECO:0000313" key="1">
    <source>
        <dbReference type="Ensembl" id="ENSLLEP00000004298.1"/>
    </source>
</evidence>
<dbReference type="Ensembl" id="ENSLLET00000004493.1">
    <property type="protein sequence ID" value="ENSLLEP00000004298.1"/>
    <property type="gene ID" value="ENSLLEG00000002774.1"/>
</dbReference>
<dbReference type="PANTHER" id="PTHR31635:SF196">
    <property type="entry name" value="REVERSE TRANSCRIPTASE DOMAIN-CONTAINING PROTEIN-RELATED"/>
    <property type="match status" value="1"/>
</dbReference>
<organism evidence="1 2">
    <name type="scientific">Leptobrachium leishanense</name>
    <name type="common">Leishan spiny toad</name>
    <dbReference type="NCBI Taxonomy" id="445787"/>
    <lineage>
        <taxon>Eukaryota</taxon>
        <taxon>Metazoa</taxon>
        <taxon>Chordata</taxon>
        <taxon>Craniata</taxon>
        <taxon>Vertebrata</taxon>
        <taxon>Euteleostomi</taxon>
        <taxon>Amphibia</taxon>
        <taxon>Batrachia</taxon>
        <taxon>Anura</taxon>
        <taxon>Pelobatoidea</taxon>
        <taxon>Megophryidae</taxon>
        <taxon>Leptobrachium</taxon>
    </lineage>
</organism>
<sequence>MKYLGIWLTKLPQDLLEENFVPLWSALQRDLAEWKTLKISWFGKISILKMNVLPRMLYLFQTVPIHIPPAYFSMIQADCTRFVWNDTRPRISYCAMTRPKRVGGLAVPDFHLYYQASHLLLVVEWTGGGRHALWQDLELGATPHPTGVLPWIDPARRSPQVHRHPYIGTTLRVWRSTMRRASLSTYPSPLLPLEDNPAFPAGVHPLIQHRLGGARWPRAFHFLSGQDLSPPWDNRLRDNSLSMLERFNFTQISHYLRSLPARDRLLHPCLPFEELAKAKHPISHGISMIYRILQMAVGEPSLTFEHTWEQMLDATITEAQWKDTYELAHRGSPQTRLQSNS</sequence>
<dbReference type="Proteomes" id="UP000694569">
    <property type="component" value="Unplaced"/>
</dbReference>